<sequence>GKDGFDTCHEFIEGGGRIGGFRTESSLDWWRTASDQSDHGGDTNFGRTRSGTRRQGIYGHDGFLSQEWPDHYGSERGVCKEIGGGPSGQGYLASRFRQGREGILCPCFGLGCGRRSGQRPQALETFCQVFAQAWAQGATCM</sequence>
<evidence type="ECO:0000256" key="1">
    <source>
        <dbReference type="SAM" id="MobiDB-lite"/>
    </source>
</evidence>
<dbReference type="EMBL" id="UINC01219098">
    <property type="protein sequence ID" value="SVE46416.1"/>
    <property type="molecule type" value="Genomic_DNA"/>
</dbReference>
<feature type="non-terminal residue" evidence="2">
    <location>
        <position position="141"/>
    </location>
</feature>
<feature type="region of interest" description="Disordered" evidence="1">
    <location>
        <begin position="32"/>
        <end position="56"/>
    </location>
</feature>
<evidence type="ECO:0000313" key="2">
    <source>
        <dbReference type="EMBL" id="SVE46416.1"/>
    </source>
</evidence>
<organism evidence="2">
    <name type="scientific">marine metagenome</name>
    <dbReference type="NCBI Taxonomy" id="408172"/>
    <lineage>
        <taxon>unclassified sequences</taxon>
        <taxon>metagenomes</taxon>
        <taxon>ecological metagenomes</taxon>
    </lineage>
</organism>
<reference evidence="2" key="1">
    <citation type="submission" date="2018-05" db="EMBL/GenBank/DDBJ databases">
        <authorList>
            <person name="Lanie J.A."/>
            <person name="Ng W.-L."/>
            <person name="Kazmierczak K.M."/>
            <person name="Andrzejewski T.M."/>
            <person name="Davidsen T.M."/>
            <person name="Wayne K.J."/>
            <person name="Tettelin H."/>
            <person name="Glass J.I."/>
            <person name="Rusch D."/>
            <person name="Podicherti R."/>
            <person name="Tsui H.-C.T."/>
            <person name="Winkler M.E."/>
        </authorList>
    </citation>
    <scope>NUCLEOTIDE SEQUENCE</scope>
</reference>
<proteinExistence type="predicted"/>
<name>A0A383DPK3_9ZZZZ</name>
<protein>
    <submittedName>
        <fullName evidence="2">Uncharacterized protein</fullName>
    </submittedName>
</protein>
<feature type="non-terminal residue" evidence="2">
    <location>
        <position position="1"/>
    </location>
</feature>
<dbReference type="AlphaFoldDB" id="A0A383DPK3"/>
<gene>
    <name evidence="2" type="ORF">METZ01_LOCUS499270</name>
</gene>
<accession>A0A383DPK3</accession>